<accession>A0ACC5X7A4</accession>
<comment type="caution">
    <text evidence="1">The sequence shown here is derived from an EMBL/GenBank/DDBJ whole genome shotgun (WGS) entry which is preliminary data.</text>
</comment>
<name>A0ACC5X7A4_PANGG</name>
<sequence length="75" mass="8137">MDKRKDLSDFDKGQIVMALRLGQSVSETADLVGCSEFAVQEIISETGKDKGAVSTEEKGGAEKGGRRRPRKNPQV</sequence>
<dbReference type="Proteomes" id="UP000829447">
    <property type="component" value="Linkage Group LG16"/>
</dbReference>
<keyword evidence="2" id="KW-1185">Reference proteome</keyword>
<evidence type="ECO:0000313" key="1">
    <source>
        <dbReference type="EMBL" id="MCI4387134.1"/>
    </source>
</evidence>
<evidence type="ECO:0000313" key="2">
    <source>
        <dbReference type="Proteomes" id="UP000829447"/>
    </source>
</evidence>
<gene>
    <name evidence="1" type="ORF">PGIGA_G00070550</name>
</gene>
<protein>
    <submittedName>
        <fullName evidence="1">Uncharacterized protein</fullName>
    </submittedName>
</protein>
<reference evidence="1 2" key="1">
    <citation type="journal article" date="2022" name="bioRxiv">
        <title>An ancient truncated duplication of the anti-Mullerian hormone receptor type 2 gene is a potential conserved master sex determinant in the Pangasiidae catfish family.</title>
        <authorList>
            <person name="Wen M."/>
            <person name="Pan Q."/>
            <person name="Jouanno E."/>
            <person name="Montfort J."/>
            <person name="Zahm M."/>
            <person name="Cabau C."/>
            <person name="Klopp C."/>
            <person name="Iampietro C."/>
            <person name="Roques C."/>
            <person name="Bouchez O."/>
            <person name="Castinel A."/>
            <person name="Donnadieu C."/>
            <person name="Parrinello H."/>
            <person name="Poncet C."/>
            <person name="Belmonte E."/>
            <person name="Gautier V."/>
            <person name="Avarre J.-C."/>
            <person name="Dugue R."/>
            <person name="Gustiano R."/>
            <person name="Ha T.T.T."/>
            <person name="Campet M."/>
            <person name="Sriphairoj K."/>
            <person name="Ribolli J."/>
            <person name="de Almeida F.L."/>
            <person name="Desvignes T."/>
            <person name="Postlethwait J.H."/>
            <person name="Bucao C.F."/>
            <person name="Robinson-Rechavi M."/>
            <person name="Bobe J."/>
            <person name="Herpin A."/>
            <person name="Guiguen Y."/>
        </authorList>
    </citation>
    <scope>NUCLEOTIDE SEQUENCE [LARGE SCALE GENOMIC DNA]</scope>
    <source>
        <strain evidence="1">YG-Dec2019</strain>
    </source>
</reference>
<dbReference type="EMBL" id="CM040469">
    <property type="protein sequence ID" value="MCI4387134.1"/>
    <property type="molecule type" value="Genomic_DNA"/>
</dbReference>
<proteinExistence type="predicted"/>
<organism evidence="1 2">
    <name type="scientific">Pangasianodon gigas</name>
    <name type="common">Mekong giant catfish</name>
    <name type="synonym">Pangasius gigas</name>
    <dbReference type="NCBI Taxonomy" id="30993"/>
    <lineage>
        <taxon>Eukaryota</taxon>
        <taxon>Metazoa</taxon>
        <taxon>Chordata</taxon>
        <taxon>Craniata</taxon>
        <taxon>Vertebrata</taxon>
        <taxon>Euteleostomi</taxon>
        <taxon>Actinopterygii</taxon>
        <taxon>Neopterygii</taxon>
        <taxon>Teleostei</taxon>
        <taxon>Ostariophysi</taxon>
        <taxon>Siluriformes</taxon>
        <taxon>Pangasiidae</taxon>
        <taxon>Pangasianodon</taxon>
    </lineage>
</organism>